<dbReference type="InterPro" id="IPR004045">
    <property type="entry name" value="Glutathione_S-Trfase_N"/>
</dbReference>
<dbReference type="PANTHER" id="PTHR11571:SF222">
    <property type="entry name" value="GLUTATHIONE TRANSFERASE"/>
    <property type="match status" value="1"/>
</dbReference>
<evidence type="ECO:0000256" key="3">
    <source>
        <dbReference type="ARBA" id="ARBA00012452"/>
    </source>
</evidence>
<protein>
    <recommendedName>
        <fullName evidence="3">glutathione transferase</fullName>
        <ecNumber evidence="3">2.5.1.18</ecNumber>
    </recommendedName>
</protein>
<dbReference type="EC" id="2.5.1.18" evidence="3"/>
<dbReference type="InterPro" id="IPR050213">
    <property type="entry name" value="GST_superfamily"/>
</dbReference>
<sequence length="258" mass="27985">MSPSEDKKPTIEIGYWKIRGLAAPMRMMACYAGVDFKDATCECIADGEGGFDTSSWFGPNGTDGPKAALLQQNPLINLPYVVDHARGIVIAQSNACLQYLARQLGLYGGASDGANTDKAAAECDQILCQVMDLRNAAVGWYYGSGSRAGYESSADGHLACVKVHYTKLEAWLAHKQRLGEGGTFFVMQTTPAVPDFHVWEQIDQHEAACKDLGRASLLADFPLLAAFHCAFRKLPELAAYFDSPASTFPINNPQAAFY</sequence>
<dbReference type="GO" id="GO:0006749">
    <property type="term" value="P:glutathione metabolic process"/>
    <property type="evidence" value="ECO:0007669"/>
    <property type="project" value="TreeGrafter"/>
</dbReference>
<comment type="similarity">
    <text evidence="2">Belongs to the GST superfamily. Mu family.</text>
</comment>
<feature type="domain" description="GST C-terminal" evidence="7">
    <location>
        <begin position="116"/>
        <end position="257"/>
    </location>
</feature>
<evidence type="ECO:0000259" key="7">
    <source>
        <dbReference type="PROSITE" id="PS50405"/>
    </source>
</evidence>
<evidence type="ECO:0000259" key="6">
    <source>
        <dbReference type="PROSITE" id="PS50404"/>
    </source>
</evidence>
<dbReference type="InterPro" id="IPR010987">
    <property type="entry name" value="Glutathione-S-Trfase_C-like"/>
</dbReference>
<dbReference type="Gene3D" id="3.40.30.10">
    <property type="entry name" value="Glutaredoxin"/>
    <property type="match status" value="1"/>
</dbReference>
<reference evidence="8" key="1">
    <citation type="submission" date="2021-01" db="EMBL/GenBank/DDBJ databases">
        <authorList>
            <person name="Corre E."/>
            <person name="Pelletier E."/>
            <person name="Niang G."/>
            <person name="Scheremetjew M."/>
            <person name="Finn R."/>
            <person name="Kale V."/>
            <person name="Holt S."/>
            <person name="Cochrane G."/>
            <person name="Meng A."/>
            <person name="Brown T."/>
            <person name="Cohen L."/>
        </authorList>
    </citation>
    <scope>NUCLEOTIDE SEQUENCE</scope>
    <source>
        <strain evidence="8">SL-175</strain>
    </source>
</reference>
<organism evidence="8">
    <name type="scientific">Mantoniella antarctica</name>
    <dbReference type="NCBI Taxonomy" id="81844"/>
    <lineage>
        <taxon>Eukaryota</taxon>
        <taxon>Viridiplantae</taxon>
        <taxon>Chlorophyta</taxon>
        <taxon>Mamiellophyceae</taxon>
        <taxon>Mamiellales</taxon>
        <taxon>Mamiellaceae</taxon>
        <taxon>Mantoniella</taxon>
    </lineage>
</organism>
<feature type="domain" description="GST N-terminal" evidence="6">
    <location>
        <begin position="9"/>
        <end position="108"/>
    </location>
</feature>
<comment type="catalytic activity">
    <reaction evidence="5">
        <text>RX + glutathione = an S-substituted glutathione + a halide anion + H(+)</text>
        <dbReference type="Rhea" id="RHEA:16437"/>
        <dbReference type="ChEBI" id="CHEBI:15378"/>
        <dbReference type="ChEBI" id="CHEBI:16042"/>
        <dbReference type="ChEBI" id="CHEBI:17792"/>
        <dbReference type="ChEBI" id="CHEBI:57925"/>
        <dbReference type="ChEBI" id="CHEBI:90779"/>
        <dbReference type="EC" id="2.5.1.18"/>
    </reaction>
</comment>
<evidence type="ECO:0000256" key="1">
    <source>
        <dbReference type="ARBA" id="ARBA00003701"/>
    </source>
</evidence>
<dbReference type="PANTHER" id="PTHR11571">
    <property type="entry name" value="GLUTATHIONE S-TRANSFERASE"/>
    <property type="match status" value="1"/>
</dbReference>
<dbReference type="EMBL" id="HBFC01001830">
    <property type="protein sequence ID" value="CAD8698261.1"/>
    <property type="molecule type" value="Transcribed_RNA"/>
</dbReference>
<gene>
    <name evidence="8" type="ORF">MANT1106_LOCUS942</name>
</gene>
<comment type="function">
    <text evidence="1">Conjugation of reduced glutathione to a wide number of exogenous and endogenous hydrophobic electrophiles.</text>
</comment>
<dbReference type="InterPro" id="IPR036282">
    <property type="entry name" value="Glutathione-S-Trfase_C_sf"/>
</dbReference>
<evidence type="ECO:0000256" key="5">
    <source>
        <dbReference type="ARBA" id="ARBA00047960"/>
    </source>
</evidence>
<dbReference type="Gene3D" id="1.20.1050.10">
    <property type="match status" value="1"/>
</dbReference>
<dbReference type="Pfam" id="PF14497">
    <property type="entry name" value="GST_C_3"/>
    <property type="match status" value="1"/>
</dbReference>
<dbReference type="PROSITE" id="PS50405">
    <property type="entry name" value="GST_CTER"/>
    <property type="match status" value="1"/>
</dbReference>
<keyword evidence="4" id="KW-0808">Transferase</keyword>
<dbReference type="SUPFAM" id="SSF47616">
    <property type="entry name" value="GST C-terminal domain-like"/>
    <property type="match status" value="1"/>
</dbReference>
<name>A0A7S0S7X4_9CHLO</name>
<dbReference type="GO" id="GO:0004364">
    <property type="term" value="F:glutathione transferase activity"/>
    <property type="evidence" value="ECO:0007669"/>
    <property type="project" value="UniProtKB-EC"/>
</dbReference>
<evidence type="ECO:0000256" key="2">
    <source>
        <dbReference type="ARBA" id="ARBA00005861"/>
    </source>
</evidence>
<dbReference type="AlphaFoldDB" id="A0A7S0S7X4"/>
<dbReference type="InterPro" id="IPR036249">
    <property type="entry name" value="Thioredoxin-like_sf"/>
</dbReference>
<dbReference type="InterPro" id="IPR004046">
    <property type="entry name" value="GST_C"/>
</dbReference>
<evidence type="ECO:0000256" key="4">
    <source>
        <dbReference type="ARBA" id="ARBA00022679"/>
    </source>
</evidence>
<evidence type="ECO:0000313" key="8">
    <source>
        <dbReference type="EMBL" id="CAD8698261.1"/>
    </source>
</evidence>
<dbReference type="PROSITE" id="PS50404">
    <property type="entry name" value="GST_NTER"/>
    <property type="match status" value="1"/>
</dbReference>
<accession>A0A7S0S7X4</accession>
<dbReference type="Pfam" id="PF02798">
    <property type="entry name" value="GST_N"/>
    <property type="match status" value="1"/>
</dbReference>
<proteinExistence type="inferred from homology"/>
<dbReference type="SUPFAM" id="SSF52833">
    <property type="entry name" value="Thioredoxin-like"/>
    <property type="match status" value="1"/>
</dbReference>